<evidence type="ECO:0000313" key="2">
    <source>
        <dbReference type="EMBL" id="KAG0263252.1"/>
    </source>
</evidence>
<feature type="compositionally biased region" description="Low complexity" evidence="1">
    <location>
        <begin position="123"/>
        <end position="134"/>
    </location>
</feature>
<dbReference type="Pfam" id="PF08656">
    <property type="entry name" value="DASH_Dad3"/>
    <property type="match status" value="1"/>
</dbReference>
<dbReference type="InterPro" id="IPR013965">
    <property type="entry name" value="DASH_Dad3"/>
</dbReference>
<accession>A0A9P6Q8Y8</accession>
<dbReference type="EMBL" id="JAAAJA010000079">
    <property type="protein sequence ID" value="KAG0263252.1"/>
    <property type="molecule type" value="Genomic_DNA"/>
</dbReference>
<evidence type="ECO:0000256" key="1">
    <source>
        <dbReference type="SAM" id="MobiDB-lite"/>
    </source>
</evidence>
<dbReference type="GO" id="GO:0042729">
    <property type="term" value="C:DASH complex"/>
    <property type="evidence" value="ECO:0007669"/>
    <property type="project" value="InterPro"/>
</dbReference>
<gene>
    <name evidence="2" type="ORF">BG011_009087</name>
</gene>
<dbReference type="AlphaFoldDB" id="A0A9P6Q8Y8"/>
<reference evidence="2" key="1">
    <citation type="journal article" date="2020" name="Fungal Divers.">
        <title>Resolving the Mortierellaceae phylogeny through synthesis of multi-gene phylogenetics and phylogenomics.</title>
        <authorList>
            <person name="Vandepol N."/>
            <person name="Liber J."/>
            <person name="Desiro A."/>
            <person name="Na H."/>
            <person name="Kennedy M."/>
            <person name="Barry K."/>
            <person name="Grigoriev I.V."/>
            <person name="Miller A.N."/>
            <person name="O'Donnell K."/>
            <person name="Stajich J.E."/>
            <person name="Bonito G."/>
        </authorList>
    </citation>
    <scope>NUCLEOTIDE SEQUENCE</scope>
    <source>
        <strain evidence="2">KOD948</strain>
    </source>
</reference>
<organism evidence="2 3">
    <name type="scientific">Mortierella polycephala</name>
    <dbReference type="NCBI Taxonomy" id="41804"/>
    <lineage>
        <taxon>Eukaryota</taxon>
        <taxon>Fungi</taxon>
        <taxon>Fungi incertae sedis</taxon>
        <taxon>Mucoromycota</taxon>
        <taxon>Mortierellomycotina</taxon>
        <taxon>Mortierellomycetes</taxon>
        <taxon>Mortierellales</taxon>
        <taxon>Mortierellaceae</taxon>
        <taxon>Mortierella</taxon>
    </lineage>
</organism>
<proteinExistence type="predicted"/>
<dbReference type="GO" id="GO:0072686">
    <property type="term" value="C:mitotic spindle"/>
    <property type="evidence" value="ECO:0007669"/>
    <property type="project" value="InterPro"/>
</dbReference>
<protein>
    <submittedName>
        <fullName evidence="2">Uncharacterized protein</fullName>
    </submittedName>
</protein>
<dbReference type="GO" id="GO:0008608">
    <property type="term" value="P:attachment of spindle microtubules to kinetochore"/>
    <property type="evidence" value="ECO:0007669"/>
    <property type="project" value="InterPro"/>
</dbReference>
<sequence>MSSREQLLKEYAKLATAVANVNSTVQEMNAVDINQVIAKIRLVERKMGVVYTIFRSSVYSVTKQTQDQDQDHGYEQGEEQEQGQLVGQDREHEQERARNSMQYSREQDSLAQSQQLEDYYYHHGQQQQQHNQEQYYHDQHDQELQRPQHEQVAQTHELPAQRTSIYASNDGSNMPRSSRFSNATRLSGPVAAQDGLKADSTPICSQTDLDFLSFLSAFGIADYTPRFIINLVVQPCSSTRTILARQLMHNPMVTISSAVQD</sequence>
<feature type="compositionally biased region" description="Polar residues" evidence="1">
    <location>
        <begin position="99"/>
        <end position="111"/>
    </location>
</feature>
<name>A0A9P6Q8Y8_9FUNG</name>
<feature type="region of interest" description="Disordered" evidence="1">
    <location>
        <begin position="61"/>
        <end position="111"/>
    </location>
</feature>
<comment type="caution">
    <text evidence="2">The sequence shown here is derived from an EMBL/GenBank/DDBJ whole genome shotgun (WGS) entry which is preliminary data.</text>
</comment>
<feature type="region of interest" description="Disordered" evidence="1">
    <location>
        <begin position="123"/>
        <end position="154"/>
    </location>
</feature>
<dbReference type="OrthoDB" id="2443965at2759"/>
<dbReference type="Proteomes" id="UP000726737">
    <property type="component" value="Unassembled WGS sequence"/>
</dbReference>
<keyword evidence="3" id="KW-1185">Reference proteome</keyword>
<feature type="compositionally biased region" description="Basic and acidic residues" evidence="1">
    <location>
        <begin position="88"/>
        <end position="98"/>
    </location>
</feature>
<feature type="compositionally biased region" description="Basic and acidic residues" evidence="1">
    <location>
        <begin position="135"/>
        <end position="149"/>
    </location>
</feature>
<evidence type="ECO:0000313" key="3">
    <source>
        <dbReference type="Proteomes" id="UP000726737"/>
    </source>
</evidence>